<dbReference type="KEGG" id="apb:SAR116_1285"/>
<dbReference type="Proteomes" id="UP000007460">
    <property type="component" value="Chromosome"/>
</dbReference>
<evidence type="ECO:0000313" key="2">
    <source>
        <dbReference type="Proteomes" id="UP000007460"/>
    </source>
</evidence>
<keyword evidence="2" id="KW-1185">Reference proteome</keyword>
<dbReference type="EMBL" id="CP001751">
    <property type="protein sequence ID" value="ADE39528.1"/>
    <property type="molecule type" value="Genomic_DNA"/>
</dbReference>
<name>D5BTD1_PUNMI</name>
<reference evidence="1 2" key="1">
    <citation type="journal article" date="2010" name="J. Bacteriol.">
        <title>Complete genome sequence of "Candidatus Puniceispirillum marinum" IMCC1322, a representative of the SAR116 clade in the Alphaproteobacteria.</title>
        <authorList>
            <person name="Oh H.M."/>
            <person name="Kwon K.K."/>
            <person name="Kang I."/>
            <person name="Kang S.G."/>
            <person name="Lee J.H."/>
            <person name="Kim S.J."/>
            <person name="Cho J.C."/>
        </authorList>
    </citation>
    <scope>NUCLEOTIDE SEQUENCE [LARGE SCALE GENOMIC DNA]</scope>
    <source>
        <strain evidence="1 2">IMCC1322</strain>
    </source>
</reference>
<protein>
    <submittedName>
        <fullName evidence="1">Chromosome segregation protein</fullName>
    </submittedName>
</protein>
<organism evidence="1 2">
    <name type="scientific">Puniceispirillum marinum (strain IMCC1322)</name>
    <dbReference type="NCBI Taxonomy" id="488538"/>
    <lineage>
        <taxon>Bacteria</taxon>
        <taxon>Pseudomonadati</taxon>
        <taxon>Pseudomonadota</taxon>
        <taxon>Alphaproteobacteria</taxon>
        <taxon>Candidatus Puniceispirillales</taxon>
        <taxon>Candidatus Puniceispirillaceae</taxon>
        <taxon>Candidatus Puniceispirillum</taxon>
    </lineage>
</organism>
<accession>D5BTD1</accession>
<evidence type="ECO:0000313" key="1">
    <source>
        <dbReference type="EMBL" id="ADE39528.1"/>
    </source>
</evidence>
<gene>
    <name evidence="1" type="ordered locus">SAR116_1285</name>
</gene>
<dbReference type="RefSeq" id="WP_013046155.1">
    <property type="nucleotide sequence ID" value="NC_014010.1"/>
</dbReference>
<dbReference type="HOGENOM" id="CLU_1239310_0_0_5"/>
<dbReference type="STRING" id="488538.SAR116_1285"/>
<dbReference type="AlphaFoldDB" id="D5BTD1"/>
<sequence length="223" mass="26297">MTDPLTPNDNSGMKWTTEEDKQLIRYLNVNLKHAQIAELMGRTVASVSMRVAKLTTIKVETDEKRRDSQKREDVRFLIDVLRNIHPITGETLEANSPWRNEVVVSDIKKYLDENETIKRHPNQLHIDSGDFVKIEELESMTFVNEKWKTLEFDFHSSRELNFLEGKLLNNRFPYTEEEFALVEHMYSSHKDLNELERIFQRSKSSLVNILKNRGIEFEDEVEL</sequence>
<proteinExistence type="predicted"/>